<evidence type="ECO:0000313" key="3">
    <source>
        <dbReference type="Proteomes" id="UP000646827"/>
    </source>
</evidence>
<gene>
    <name evidence="2" type="ORF">INT45_000267</name>
</gene>
<organism evidence="2 3">
    <name type="scientific">Circinella minor</name>
    <dbReference type="NCBI Taxonomy" id="1195481"/>
    <lineage>
        <taxon>Eukaryota</taxon>
        <taxon>Fungi</taxon>
        <taxon>Fungi incertae sedis</taxon>
        <taxon>Mucoromycota</taxon>
        <taxon>Mucoromycotina</taxon>
        <taxon>Mucoromycetes</taxon>
        <taxon>Mucorales</taxon>
        <taxon>Lichtheimiaceae</taxon>
        <taxon>Circinella</taxon>
    </lineage>
</organism>
<sequence length="243" mass="28169">MSLPGVNNSFYIPRWQLSKSCESLLFNFGDQVELKRAYNYIWSQFGGKQFTSAIRSVNYHENSNNENSNPTILEVVFTNDKIFNKAVKRGIRYDNRVILPLLNIRSDVIYIAYPIFDLPLDRQQEVKEMLFDEFNEQDDDIQGGPQSSDNYYDSNDTNSYDSDNLDEEEKQGVVDVVLDTDDVSGLYNGTATVIVRRILPPFLSITQLMDQQRHRHLLSTDVRVYHLYCTTCRTLDKHHDGNC</sequence>
<dbReference type="EMBL" id="JAEPRB010000046">
    <property type="protein sequence ID" value="KAG2224238.1"/>
    <property type="molecule type" value="Genomic_DNA"/>
</dbReference>
<feature type="region of interest" description="Disordered" evidence="1">
    <location>
        <begin position="137"/>
        <end position="167"/>
    </location>
</feature>
<dbReference type="OrthoDB" id="2264553at2759"/>
<comment type="caution">
    <text evidence="2">The sequence shown here is derived from an EMBL/GenBank/DDBJ whole genome shotgun (WGS) entry which is preliminary data.</text>
</comment>
<evidence type="ECO:0000313" key="2">
    <source>
        <dbReference type="EMBL" id="KAG2224238.1"/>
    </source>
</evidence>
<dbReference type="Proteomes" id="UP000646827">
    <property type="component" value="Unassembled WGS sequence"/>
</dbReference>
<proteinExistence type="predicted"/>
<protein>
    <submittedName>
        <fullName evidence="2">Uncharacterized protein</fullName>
    </submittedName>
</protein>
<reference evidence="2 3" key="1">
    <citation type="submission" date="2020-12" db="EMBL/GenBank/DDBJ databases">
        <title>Metabolic potential, ecology and presence of endohyphal bacteria is reflected in genomic diversity of Mucoromycotina.</title>
        <authorList>
            <person name="Muszewska A."/>
            <person name="Okrasinska A."/>
            <person name="Steczkiewicz K."/>
            <person name="Drgas O."/>
            <person name="Orlowska M."/>
            <person name="Perlinska-Lenart U."/>
            <person name="Aleksandrzak-Piekarczyk T."/>
            <person name="Szatraj K."/>
            <person name="Zielenkiewicz U."/>
            <person name="Pilsyk S."/>
            <person name="Malc E."/>
            <person name="Mieczkowski P."/>
            <person name="Kruszewska J.S."/>
            <person name="Biernat P."/>
            <person name="Pawlowska J."/>
        </authorList>
    </citation>
    <scope>NUCLEOTIDE SEQUENCE [LARGE SCALE GENOMIC DNA]</scope>
    <source>
        <strain evidence="2 3">CBS 142.35</strain>
    </source>
</reference>
<evidence type="ECO:0000256" key="1">
    <source>
        <dbReference type="SAM" id="MobiDB-lite"/>
    </source>
</evidence>
<name>A0A8H7S910_9FUNG</name>
<keyword evidence="3" id="KW-1185">Reference proteome</keyword>
<accession>A0A8H7S910</accession>
<dbReference type="AlphaFoldDB" id="A0A8H7S910"/>
<feature type="compositionally biased region" description="Low complexity" evidence="1">
    <location>
        <begin position="147"/>
        <end position="162"/>
    </location>
</feature>